<keyword evidence="2" id="KW-0812">Transmembrane</keyword>
<sequence>MNITRDESGIADAASPTLLRDERGDVPGWVLAPFHLCQNQSLLFGGASVSATVQSSPPKAHLPGKGVPNPQPVEGGRPFESGRVREAHGTAGAVGVSASDRVHAWGHRAAERSRDLFEDERGDVPGWVLVTLMTAGLVVLIWAVAGPALSALFEQAIQRVSGI</sequence>
<comment type="caution">
    <text evidence="3">The sequence shown here is derived from an EMBL/GenBank/DDBJ whole genome shotgun (WGS) entry which is preliminary data.</text>
</comment>
<proteinExistence type="predicted"/>
<evidence type="ECO:0000313" key="3">
    <source>
        <dbReference type="EMBL" id="KJL23130.1"/>
    </source>
</evidence>
<feature type="region of interest" description="Disordered" evidence="1">
    <location>
        <begin position="53"/>
        <end position="79"/>
    </location>
</feature>
<evidence type="ECO:0000256" key="1">
    <source>
        <dbReference type="SAM" id="MobiDB-lite"/>
    </source>
</evidence>
<name>A0A0F0KSM5_9MICO</name>
<gene>
    <name evidence="3" type="ORF">RN50_01068</name>
</gene>
<protein>
    <submittedName>
        <fullName evidence="3">Uncharacterized protein</fullName>
    </submittedName>
</protein>
<dbReference type="EMBL" id="JYIU01000036">
    <property type="protein sequence ID" value="KJL23130.1"/>
    <property type="molecule type" value="Genomic_DNA"/>
</dbReference>
<keyword evidence="2" id="KW-1133">Transmembrane helix</keyword>
<dbReference type="Proteomes" id="UP000033572">
    <property type="component" value="Unassembled WGS sequence"/>
</dbReference>
<reference evidence="3 4" key="1">
    <citation type="submission" date="2015-02" db="EMBL/GenBank/DDBJ databases">
        <title>Draft genome sequences of ten Microbacterium spp. with emphasis on heavy metal contaminated environments.</title>
        <authorList>
            <person name="Corretto E."/>
        </authorList>
    </citation>
    <scope>NUCLEOTIDE SEQUENCE [LARGE SCALE GENOMIC DNA]</scope>
    <source>
        <strain evidence="3 4">DSM 12966</strain>
    </source>
</reference>
<dbReference type="AlphaFoldDB" id="A0A0F0KSM5"/>
<keyword evidence="2" id="KW-0472">Membrane</keyword>
<evidence type="ECO:0000256" key="2">
    <source>
        <dbReference type="SAM" id="Phobius"/>
    </source>
</evidence>
<evidence type="ECO:0000313" key="4">
    <source>
        <dbReference type="Proteomes" id="UP000033572"/>
    </source>
</evidence>
<keyword evidence="4" id="KW-1185">Reference proteome</keyword>
<dbReference type="PATRIC" id="fig|104336.4.peg.1096"/>
<organism evidence="3 4">
    <name type="scientific">Microbacterium foliorum</name>
    <dbReference type="NCBI Taxonomy" id="104336"/>
    <lineage>
        <taxon>Bacteria</taxon>
        <taxon>Bacillati</taxon>
        <taxon>Actinomycetota</taxon>
        <taxon>Actinomycetes</taxon>
        <taxon>Micrococcales</taxon>
        <taxon>Microbacteriaceae</taxon>
        <taxon>Microbacterium</taxon>
    </lineage>
</organism>
<feature type="transmembrane region" description="Helical" evidence="2">
    <location>
        <begin position="124"/>
        <end position="145"/>
    </location>
</feature>
<accession>A0A0F0KSM5</accession>